<keyword evidence="3" id="KW-1185">Reference proteome</keyword>
<organism evidence="2 3">
    <name type="scientific">Stachybotrys elegans</name>
    <dbReference type="NCBI Taxonomy" id="80388"/>
    <lineage>
        <taxon>Eukaryota</taxon>
        <taxon>Fungi</taxon>
        <taxon>Dikarya</taxon>
        <taxon>Ascomycota</taxon>
        <taxon>Pezizomycotina</taxon>
        <taxon>Sordariomycetes</taxon>
        <taxon>Hypocreomycetidae</taxon>
        <taxon>Hypocreales</taxon>
        <taxon>Stachybotryaceae</taxon>
        <taxon>Stachybotrys</taxon>
    </lineage>
</organism>
<name>A0A8K0SCV9_9HYPO</name>
<gene>
    <name evidence="2" type="ORF">B0I35DRAFT_446990</name>
</gene>
<dbReference type="OrthoDB" id="3636801at2759"/>
<dbReference type="Proteomes" id="UP000813444">
    <property type="component" value="Unassembled WGS sequence"/>
</dbReference>
<protein>
    <submittedName>
        <fullName evidence="2">Uncharacterized protein</fullName>
    </submittedName>
</protein>
<sequence>MKPFPFFLLFSAISSSLAFQQPLSRLWNLFRPVRIPKFILDLDHEYVKTNYYAIKSLDDPAEALCNATSIQRDIIPTVPADLFRRLVIDQDLLYEEDLVYVEARLAEIQACPAAIETCQEFRLALDGEDELLQSSSVTRLVADIWSRMPNLTSLEWEGCREASASLFREEFLRVDLSLPSLLHLGLQEHTAFLLEFAQNIQSVGFDQRLNWFNPWQGLEPRNSPKWKVVDALRDSEHLTQVRIKALWTPPFVESLHQSAPGLENLTIRGSLEGYIHTGDTEPDLARIKAILPALLLFENLTSLDLPGPYGLGMSNIESVGCANAYFGPGGTKYGRTEEIRDMSASERAGRLILKAVPHLQTLCVGGSCVKNDGTRPLLWPWTNRVREYLLDSWPRWADANEGGLEDTNGPVFGSWEEDEKWLVNGELPYIPTVDLDIVDEEEWTYPTVETVANLTEPL</sequence>
<evidence type="ECO:0000313" key="2">
    <source>
        <dbReference type="EMBL" id="KAH7303336.1"/>
    </source>
</evidence>
<evidence type="ECO:0000256" key="1">
    <source>
        <dbReference type="SAM" id="SignalP"/>
    </source>
</evidence>
<accession>A0A8K0SCV9</accession>
<feature type="chain" id="PRO_5035421918" evidence="1">
    <location>
        <begin position="19"/>
        <end position="458"/>
    </location>
</feature>
<evidence type="ECO:0000313" key="3">
    <source>
        <dbReference type="Proteomes" id="UP000813444"/>
    </source>
</evidence>
<comment type="caution">
    <text evidence="2">The sequence shown here is derived from an EMBL/GenBank/DDBJ whole genome shotgun (WGS) entry which is preliminary data.</text>
</comment>
<dbReference type="AlphaFoldDB" id="A0A8K0SCV9"/>
<proteinExistence type="predicted"/>
<reference evidence="2" key="1">
    <citation type="journal article" date="2021" name="Nat. Commun.">
        <title>Genetic determinants of endophytism in the Arabidopsis root mycobiome.</title>
        <authorList>
            <person name="Mesny F."/>
            <person name="Miyauchi S."/>
            <person name="Thiergart T."/>
            <person name="Pickel B."/>
            <person name="Atanasova L."/>
            <person name="Karlsson M."/>
            <person name="Huettel B."/>
            <person name="Barry K.W."/>
            <person name="Haridas S."/>
            <person name="Chen C."/>
            <person name="Bauer D."/>
            <person name="Andreopoulos W."/>
            <person name="Pangilinan J."/>
            <person name="LaButti K."/>
            <person name="Riley R."/>
            <person name="Lipzen A."/>
            <person name="Clum A."/>
            <person name="Drula E."/>
            <person name="Henrissat B."/>
            <person name="Kohler A."/>
            <person name="Grigoriev I.V."/>
            <person name="Martin F.M."/>
            <person name="Hacquard S."/>
        </authorList>
    </citation>
    <scope>NUCLEOTIDE SEQUENCE</scope>
    <source>
        <strain evidence="2">MPI-CAGE-CH-0235</strain>
    </source>
</reference>
<feature type="signal peptide" evidence="1">
    <location>
        <begin position="1"/>
        <end position="18"/>
    </location>
</feature>
<keyword evidence="1" id="KW-0732">Signal</keyword>
<dbReference type="EMBL" id="JAGPNK010000036">
    <property type="protein sequence ID" value="KAH7303336.1"/>
    <property type="molecule type" value="Genomic_DNA"/>
</dbReference>